<gene>
    <name evidence="1" type="ORF">APZ42_017951</name>
</gene>
<dbReference type="EMBL" id="LRGB01000725">
    <property type="protein sequence ID" value="KZS16295.1"/>
    <property type="molecule type" value="Genomic_DNA"/>
</dbReference>
<sequence length="93" mass="10816">MAFLRQSDKRRLRIGDTTRDTQQLWTLKVLGNCTQPQNSSTVFFLIVTLTTSVLPFYTFTVTATDNRLHFPLNQRHSSVCLHRWMIVQSKSKS</sequence>
<dbReference type="Proteomes" id="UP000076858">
    <property type="component" value="Unassembled WGS sequence"/>
</dbReference>
<keyword evidence="2" id="KW-1185">Reference proteome</keyword>
<organism evidence="1 2">
    <name type="scientific">Daphnia magna</name>
    <dbReference type="NCBI Taxonomy" id="35525"/>
    <lineage>
        <taxon>Eukaryota</taxon>
        <taxon>Metazoa</taxon>
        <taxon>Ecdysozoa</taxon>
        <taxon>Arthropoda</taxon>
        <taxon>Crustacea</taxon>
        <taxon>Branchiopoda</taxon>
        <taxon>Diplostraca</taxon>
        <taxon>Cladocera</taxon>
        <taxon>Anomopoda</taxon>
        <taxon>Daphniidae</taxon>
        <taxon>Daphnia</taxon>
    </lineage>
</organism>
<comment type="caution">
    <text evidence="1">The sequence shown here is derived from an EMBL/GenBank/DDBJ whole genome shotgun (WGS) entry which is preliminary data.</text>
</comment>
<reference evidence="1 2" key="1">
    <citation type="submission" date="2016-03" db="EMBL/GenBank/DDBJ databases">
        <title>EvidentialGene: Evidence-directed Construction of Genes on Genomes.</title>
        <authorList>
            <person name="Gilbert D.G."/>
            <person name="Choi J.-H."/>
            <person name="Mockaitis K."/>
            <person name="Colbourne J."/>
            <person name="Pfrender M."/>
        </authorList>
    </citation>
    <scope>NUCLEOTIDE SEQUENCE [LARGE SCALE GENOMIC DNA]</scope>
    <source>
        <strain evidence="1 2">Xinb3</strain>
        <tissue evidence="1">Complete organism</tissue>
    </source>
</reference>
<evidence type="ECO:0000313" key="1">
    <source>
        <dbReference type="EMBL" id="KZS16295.1"/>
    </source>
</evidence>
<accession>A0A164ZFE5</accession>
<protein>
    <submittedName>
        <fullName evidence="1">Uncharacterized protein</fullName>
    </submittedName>
</protein>
<name>A0A164ZFE5_9CRUS</name>
<proteinExistence type="predicted"/>
<dbReference type="AlphaFoldDB" id="A0A164ZFE5"/>
<evidence type="ECO:0000313" key="2">
    <source>
        <dbReference type="Proteomes" id="UP000076858"/>
    </source>
</evidence>